<reference evidence="14 15" key="1">
    <citation type="submission" date="2016-02" db="EMBL/GenBank/DDBJ databases">
        <title>Band-tailed pigeon sequencing and assembly.</title>
        <authorList>
            <person name="Soares A.E."/>
            <person name="Novak B.J."/>
            <person name="Rice E.S."/>
            <person name="O'Connell B."/>
            <person name="Chang D."/>
            <person name="Weber S."/>
            <person name="Shapiro B."/>
        </authorList>
    </citation>
    <scope>NUCLEOTIDE SEQUENCE [LARGE SCALE GENOMIC DNA]</scope>
    <source>
        <strain evidence="14">BTP2013</strain>
        <tissue evidence="14">Blood</tissue>
    </source>
</reference>
<keyword evidence="10" id="KW-0804">Transcription</keyword>
<sequence length="858" mass="96592">MAEDESDQESERLSEELEALVTPGPLAGLPALLNSQYYCRRFCQVVEDYAGRWQVPLPQLQVLQTALCCFTSACVSFPAECEHVQYVLSSLALSFFELLLFFGKDEFYEDPLKDILGSIQECQNLLNRYRNMNLELVTRIIRDGGPWEDPVLQAILKAKPVSQELVNKYLSSENPLFFELRARYLIACERIPEAMALIKSCINHPDISKDLYFHQALFTCLYMSPLEDQLFQEHLLRTDCKSGIEIICNTEKEGKTTLALQLCESFLVPQLQNGDMYCIWDLIFIWSKLQLKSNPSKQVFVDQCYQLLRIATNVRVIFPFMKVIKDEVGEDGLQICVEICGCALQLDLREDPNMKSLIYKAIAHFLPNDLEILRICALSVFFLERTLESYYTVEHLYKCADEEYNECTSSVQNRNCLALLGDKALAGLSESTLENSTANTEKITEHRALSEERVHLTDVSNGELDPEDLSEAKSKVLEAGQQAPTLNEPECSDVSVSLENGNSDGSKDNEPETAVAPSADQVVQVEEEKSEQVFDAVENHLSDQDDATENSNDSCFNNVPDALSTESLPEDDENSKCCELFEELPLLYEHEAQHYLNKTPECSEDASEKDSSDDPSELCSYQDDDESVNEKETVDLPIPTWKSRKDSTEPKTYTQSVEKKANNIIHNGNESSSEGSTTVLSLIDQKTPASQPNSENCHVVSDQLVNGHSDLDQTSSKSSEIPLDRVAGETRTENGSILPVLQNCHDTSQNNTAASQLPSKPNQTTETTSYGVILTKPYFRPLPPSYLDEQYISMPKRRKILTDNVDAHSEQDKLCSKTERFRCRKCLTIYCNSEALEAHLAQKKCQTLFGFDSDDESA</sequence>
<evidence type="ECO:0000256" key="8">
    <source>
        <dbReference type="ARBA" id="ARBA00023015"/>
    </source>
</evidence>
<evidence type="ECO:0000256" key="11">
    <source>
        <dbReference type="ARBA" id="ARBA00023242"/>
    </source>
</evidence>
<dbReference type="GO" id="GO:0005634">
    <property type="term" value="C:nucleus"/>
    <property type="evidence" value="ECO:0007669"/>
    <property type="project" value="UniProtKB-SubCell"/>
</dbReference>
<evidence type="ECO:0000313" key="14">
    <source>
        <dbReference type="EMBL" id="OPJ69437.1"/>
    </source>
</evidence>
<dbReference type="AlphaFoldDB" id="A0A1V4JCG1"/>
<keyword evidence="7" id="KW-0862">Zinc</keyword>
<evidence type="ECO:0000256" key="4">
    <source>
        <dbReference type="ARBA" id="ARBA00022723"/>
    </source>
</evidence>
<evidence type="ECO:0000256" key="12">
    <source>
        <dbReference type="SAM" id="MobiDB-lite"/>
    </source>
</evidence>
<feature type="region of interest" description="Disordered" evidence="12">
    <location>
        <begin position="543"/>
        <end position="572"/>
    </location>
</feature>
<evidence type="ECO:0000313" key="15">
    <source>
        <dbReference type="Proteomes" id="UP000190648"/>
    </source>
</evidence>
<keyword evidence="11" id="KW-0539">Nucleus</keyword>
<dbReference type="Pfam" id="PF25580">
    <property type="entry name" value="TPR_Rlf"/>
    <property type="match status" value="1"/>
</dbReference>
<evidence type="ECO:0000259" key="13">
    <source>
        <dbReference type="Pfam" id="PF25580"/>
    </source>
</evidence>
<evidence type="ECO:0000256" key="6">
    <source>
        <dbReference type="ARBA" id="ARBA00022771"/>
    </source>
</evidence>
<feature type="compositionally biased region" description="Basic and acidic residues" evidence="12">
    <location>
        <begin position="446"/>
        <end position="456"/>
    </location>
</feature>
<keyword evidence="3" id="KW-0597">Phosphoprotein</keyword>
<dbReference type="GO" id="GO:0008270">
    <property type="term" value="F:zinc ion binding"/>
    <property type="evidence" value="ECO:0007669"/>
    <property type="project" value="UniProtKB-KW"/>
</dbReference>
<dbReference type="GO" id="GO:0000981">
    <property type="term" value="F:DNA-binding transcription factor activity, RNA polymerase II-specific"/>
    <property type="evidence" value="ECO:0007669"/>
    <property type="project" value="TreeGrafter"/>
</dbReference>
<dbReference type="PANTHER" id="PTHR15507:SF16">
    <property type="entry name" value="ZINC FINGER PROTEIN 654"/>
    <property type="match status" value="1"/>
</dbReference>
<protein>
    <submittedName>
        <fullName evidence="14">Zinc finger protein 654</fullName>
    </submittedName>
</protein>
<gene>
    <name evidence="14" type="ORF">AV530_012491</name>
</gene>
<evidence type="ECO:0000256" key="1">
    <source>
        <dbReference type="ARBA" id="ARBA00004123"/>
    </source>
</evidence>
<keyword evidence="6" id="KW-0863">Zinc-finger</keyword>
<feature type="compositionally biased region" description="Polar residues" evidence="12">
    <location>
        <begin position="494"/>
        <end position="504"/>
    </location>
</feature>
<feature type="region of interest" description="Disordered" evidence="12">
    <location>
        <begin position="446"/>
        <end position="531"/>
    </location>
</feature>
<comment type="subcellular location">
    <subcellularLocation>
        <location evidence="1">Nucleus</location>
    </subcellularLocation>
</comment>
<evidence type="ECO:0000256" key="2">
    <source>
        <dbReference type="ARBA" id="ARBA00006991"/>
    </source>
</evidence>
<comment type="similarity">
    <text evidence="2">Belongs to the krueppel C2H2-type zinc-finger protein family.</text>
</comment>
<feature type="domain" description="Zinc finger protein Rlf/292/654 TPR repeats" evidence="13">
    <location>
        <begin position="236"/>
        <end position="417"/>
    </location>
</feature>
<evidence type="ECO:0000256" key="9">
    <source>
        <dbReference type="ARBA" id="ARBA00023125"/>
    </source>
</evidence>
<dbReference type="GO" id="GO:0003677">
    <property type="term" value="F:DNA binding"/>
    <property type="evidence" value="ECO:0007669"/>
    <property type="project" value="UniProtKB-KW"/>
</dbReference>
<keyword evidence="8" id="KW-0805">Transcription regulation</keyword>
<keyword evidence="5" id="KW-0677">Repeat</keyword>
<evidence type="ECO:0000256" key="3">
    <source>
        <dbReference type="ARBA" id="ARBA00022553"/>
    </source>
</evidence>
<keyword evidence="9" id="KW-0238">DNA-binding</keyword>
<dbReference type="STRING" id="372326.A0A1V4JCG1"/>
<dbReference type="InterPro" id="IPR052251">
    <property type="entry name" value="GH-ZnFinger_Regulators"/>
</dbReference>
<dbReference type="PANTHER" id="PTHR15507">
    <property type="entry name" value="ZINC FINGER PROTEIN RLF"/>
    <property type="match status" value="1"/>
</dbReference>
<keyword evidence="4" id="KW-0479">Metal-binding</keyword>
<evidence type="ECO:0000256" key="7">
    <source>
        <dbReference type="ARBA" id="ARBA00022833"/>
    </source>
</evidence>
<feature type="region of interest" description="Disordered" evidence="12">
    <location>
        <begin position="599"/>
        <end position="655"/>
    </location>
</feature>
<dbReference type="OrthoDB" id="10029602at2759"/>
<evidence type="ECO:0000256" key="5">
    <source>
        <dbReference type="ARBA" id="ARBA00022737"/>
    </source>
</evidence>
<accession>A0A1V4JCG1</accession>
<comment type="caution">
    <text evidence="14">The sequence shown here is derived from an EMBL/GenBank/DDBJ whole genome shotgun (WGS) entry which is preliminary data.</text>
</comment>
<organism evidence="14 15">
    <name type="scientific">Patagioenas fasciata monilis</name>
    <dbReference type="NCBI Taxonomy" id="372326"/>
    <lineage>
        <taxon>Eukaryota</taxon>
        <taxon>Metazoa</taxon>
        <taxon>Chordata</taxon>
        <taxon>Craniata</taxon>
        <taxon>Vertebrata</taxon>
        <taxon>Euteleostomi</taxon>
        <taxon>Archelosauria</taxon>
        <taxon>Archosauria</taxon>
        <taxon>Dinosauria</taxon>
        <taxon>Saurischia</taxon>
        <taxon>Theropoda</taxon>
        <taxon>Coelurosauria</taxon>
        <taxon>Aves</taxon>
        <taxon>Neognathae</taxon>
        <taxon>Neoaves</taxon>
        <taxon>Columbimorphae</taxon>
        <taxon>Columbiformes</taxon>
        <taxon>Columbidae</taxon>
        <taxon>Patagioenas</taxon>
    </lineage>
</organism>
<feature type="region of interest" description="Disordered" evidence="12">
    <location>
        <begin position="708"/>
        <end position="728"/>
    </location>
</feature>
<proteinExistence type="inferred from homology"/>
<keyword evidence="15" id="KW-1185">Reference proteome</keyword>
<name>A0A1V4JCG1_PATFA</name>
<dbReference type="Proteomes" id="UP000190648">
    <property type="component" value="Unassembled WGS sequence"/>
</dbReference>
<dbReference type="EMBL" id="LSYS01008075">
    <property type="protein sequence ID" value="OPJ69437.1"/>
    <property type="molecule type" value="Genomic_DNA"/>
</dbReference>
<feature type="compositionally biased region" description="Acidic residues" evidence="12">
    <location>
        <begin position="613"/>
        <end position="627"/>
    </location>
</feature>
<dbReference type="InterPro" id="IPR057986">
    <property type="entry name" value="TPR_Rlf/292/654"/>
</dbReference>
<evidence type="ECO:0000256" key="10">
    <source>
        <dbReference type="ARBA" id="ARBA00023163"/>
    </source>
</evidence>